<dbReference type="GO" id="GO:0006313">
    <property type="term" value="P:DNA transposition"/>
    <property type="evidence" value="ECO:0007669"/>
    <property type="project" value="UniProtKB-UniRule"/>
</dbReference>
<dbReference type="InterPro" id="IPR011010">
    <property type="entry name" value="DNA_brk_join_enz"/>
</dbReference>
<feature type="active site" evidence="10">
    <location>
        <position position="276"/>
    </location>
</feature>
<comment type="subunit">
    <text evidence="10">Forms a cyclic heterotetrameric complex composed of two molecules of XerC and two molecules of XerD.</text>
</comment>
<evidence type="ECO:0000256" key="5">
    <source>
        <dbReference type="ARBA" id="ARBA00022829"/>
    </source>
</evidence>
<dbReference type="SUPFAM" id="SSF56349">
    <property type="entry name" value="DNA breaking-rejoining enzymes"/>
    <property type="match status" value="1"/>
</dbReference>
<evidence type="ECO:0000259" key="12">
    <source>
        <dbReference type="PROSITE" id="PS51898"/>
    </source>
</evidence>
<evidence type="ECO:0000256" key="11">
    <source>
        <dbReference type="NCBIfam" id="TIGR02224"/>
    </source>
</evidence>
<feature type="active site" evidence="10">
    <location>
        <position position="250"/>
    </location>
</feature>
<dbReference type="PROSITE" id="PS51900">
    <property type="entry name" value="CB"/>
    <property type="match status" value="1"/>
</dbReference>
<sequence length="304" mass="34508">MQRYIDKFLRYLEIEKNASNHTILNYRLDLEEFGNFLNPRVLAADDAASAAPVKKTPLDITKIDYLALRRFLAALKQKGIKSRTVARKVSCLKTFFKFLMREGYLADNPALLISSPKIDKHLPNFLTEAEMSRLIEFPKADTVSGLRDRAIFETLYSTGMRISELVSLNVGSPDYISGIVKVQGKGKKERIVPLGDKAITAIRQYLVKRKSDSKSLFLNSRGEKITDRGVRVILDKYIKLISEKQNISPHTFRHSFATHLLNRGADLRSVQELLGHANLSTTQIYTHLTTDRLKAVYNKAHSRA</sequence>
<dbReference type="InterPro" id="IPR011931">
    <property type="entry name" value="Recomb_XerC"/>
</dbReference>
<dbReference type="Gene3D" id="1.10.443.10">
    <property type="entry name" value="Intergrase catalytic core"/>
    <property type="match status" value="1"/>
</dbReference>
<feature type="active site" description="O-(3'-phospho-DNA)-tyrosine intermediate" evidence="10">
    <location>
        <position position="285"/>
    </location>
</feature>
<reference evidence="14 15" key="1">
    <citation type="submission" date="2017-09" db="EMBL/GenBank/DDBJ databases">
        <title>Depth-based differentiation of microbial function through sediment-hosted aquifers and enrichment of novel symbionts in the deep terrestrial subsurface.</title>
        <authorList>
            <person name="Probst A.J."/>
            <person name="Ladd B."/>
            <person name="Jarett J.K."/>
            <person name="Geller-Mcgrath D.E."/>
            <person name="Sieber C.M."/>
            <person name="Emerson J.B."/>
            <person name="Anantharaman K."/>
            <person name="Thomas B.C."/>
            <person name="Malmstrom R."/>
            <person name="Stieglmeier M."/>
            <person name="Klingl A."/>
            <person name="Woyke T."/>
            <person name="Ryan C.M."/>
            <person name="Banfield J.F."/>
        </authorList>
    </citation>
    <scope>NUCLEOTIDE SEQUENCE [LARGE SCALE GENOMIC DNA]</scope>
    <source>
        <strain evidence="14">CG11_big_fil_rev_8_21_14_0_20_42_13</strain>
    </source>
</reference>
<dbReference type="GO" id="GO:0051301">
    <property type="term" value="P:cell division"/>
    <property type="evidence" value="ECO:0007669"/>
    <property type="project" value="UniProtKB-UniRule"/>
</dbReference>
<keyword evidence="5 10" id="KW-0159">Chromosome partition</keyword>
<evidence type="ECO:0000256" key="4">
    <source>
        <dbReference type="ARBA" id="ARBA00022618"/>
    </source>
</evidence>
<accession>A0A2H0LXC3</accession>
<dbReference type="NCBIfam" id="NF040815">
    <property type="entry name" value="recomb_XerA_Arch"/>
    <property type="match status" value="1"/>
</dbReference>
<keyword evidence="6 10" id="KW-0229">DNA integration</keyword>
<evidence type="ECO:0000256" key="3">
    <source>
        <dbReference type="ARBA" id="ARBA00022490"/>
    </source>
</evidence>
<gene>
    <name evidence="10" type="primary">xerC</name>
    <name evidence="14" type="ORF">COV72_05350</name>
</gene>
<keyword evidence="7 10" id="KW-0238">DNA-binding</keyword>
<dbReference type="InterPro" id="IPR023009">
    <property type="entry name" value="Tyrosine_recombinase_XerC/XerD"/>
</dbReference>
<protein>
    <recommendedName>
        <fullName evidence="10 11">Tyrosine recombinase XerC</fullName>
    </recommendedName>
</protein>
<dbReference type="PANTHER" id="PTHR30349">
    <property type="entry name" value="PHAGE INTEGRASE-RELATED"/>
    <property type="match status" value="1"/>
</dbReference>
<keyword evidence="9 10" id="KW-0131">Cell cycle</keyword>
<comment type="similarity">
    <text evidence="2 10">Belongs to the 'phage' integrase family. XerC subfamily.</text>
</comment>
<dbReference type="NCBIfam" id="NF001399">
    <property type="entry name" value="PRK00283.1"/>
    <property type="match status" value="1"/>
</dbReference>
<dbReference type="InterPro" id="IPR002104">
    <property type="entry name" value="Integrase_catalytic"/>
</dbReference>
<dbReference type="PANTHER" id="PTHR30349:SF77">
    <property type="entry name" value="TYROSINE RECOMBINASE XERC"/>
    <property type="match status" value="1"/>
</dbReference>
<dbReference type="InterPro" id="IPR050090">
    <property type="entry name" value="Tyrosine_recombinase_XerCD"/>
</dbReference>
<dbReference type="Gene3D" id="1.10.150.130">
    <property type="match status" value="1"/>
</dbReference>
<feature type="domain" description="Core-binding (CB)" evidence="13">
    <location>
        <begin position="1"/>
        <end position="100"/>
    </location>
</feature>
<keyword evidence="3 10" id="KW-0963">Cytoplasm</keyword>
<evidence type="ECO:0000256" key="6">
    <source>
        <dbReference type="ARBA" id="ARBA00022908"/>
    </source>
</evidence>
<dbReference type="AlphaFoldDB" id="A0A2H0LXC3"/>
<dbReference type="NCBIfam" id="TIGR02224">
    <property type="entry name" value="recomb_XerC"/>
    <property type="match status" value="1"/>
</dbReference>
<dbReference type="GO" id="GO:0007059">
    <property type="term" value="P:chromosome segregation"/>
    <property type="evidence" value="ECO:0007669"/>
    <property type="project" value="UniProtKB-UniRule"/>
</dbReference>
<evidence type="ECO:0000313" key="14">
    <source>
        <dbReference type="EMBL" id="PIQ89073.1"/>
    </source>
</evidence>
<dbReference type="InterPro" id="IPR010998">
    <property type="entry name" value="Integrase_recombinase_N"/>
</dbReference>
<comment type="function">
    <text evidence="10">Site-specific tyrosine recombinase, which acts by catalyzing the cutting and rejoining of the recombining DNA molecules. The XerC-XerD complex is essential to convert dimers of the bacterial chromosome into monomers to permit their segregation at cell division. It also contributes to the segregational stability of plasmids.</text>
</comment>
<evidence type="ECO:0000313" key="15">
    <source>
        <dbReference type="Proteomes" id="UP000229641"/>
    </source>
</evidence>
<evidence type="ECO:0000259" key="13">
    <source>
        <dbReference type="PROSITE" id="PS51900"/>
    </source>
</evidence>
<comment type="subcellular location">
    <subcellularLocation>
        <location evidence="1 10">Cytoplasm</location>
    </subcellularLocation>
</comment>
<name>A0A2H0LXC3_9BACT</name>
<feature type="active site" evidence="10">
    <location>
        <position position="253"/>
    </location>
</feature>
<dbReference type="Proteomes" id="UP000229641">
    <property type="component" value="Unassembled WGS sequence"/>
</dbReference>
<evidence type="ECO:0000256" key="9">
    <source>
        <dbReference type="ARBA" id="ARBA00023306"/>
    </source>
</evidence>
<dbReference type="GO" id="GO:0003677">
    <property type="term" value="F:DNA binding"/>
    <property type="evidence" value="ECO:0007669"/>
    <property type="project" value="UniProtKB-UniRule"/>
</dbReference>
<dbReference type="InterPro" id="IPR004107">
    <property type="entry name" value="Integrase_SAM-like_N"/>
</dbReference>
<evidence type="ECO:0000256" key="2">
    <source>
        <dbReference type="ARBA" id="ARBA00006657"/>
    </source>
</evidence>
<feature type="active site" evidence="10">
    <location>
        <position position="161"/>
    </location>
</feature>
<dbReference type="GO" id="GO:0009037">
    <property type="term" value="F:tyrosine-based site-specific recombinase activity"/>
    <property type="evidence" value="ECO:0007669"/>
    <property type="project" value="UniProtKB-UniRule"/>
</dbReference>
<dbReference type="EMBL" id="PCWA01000075">
    <property type="protein sequence ID" value="PIQ89073.1"/>
    <property type="molecule type" value="Genomic_DNA"/>
</dbReference>
<dbReference type="CDD" id="cd00798">
    <property type="entry name" value="INT_XerDC_C"/>
    <property type="match status" value="1"/>
</dbReference>
<evidence type="ECO:0000256" key="8">
    <source>
        <dbReference type="ARBA" id="ARBA00023172"/>
    </source>
</evidence>
<dbReference type="PROSITE" id="PS51898">
    <property type="entry name" value="TYR_RECOMBINASE"/>
    <property type="match status" value="1"/>
</dbReference>
<keyword evidence="4 10" id="KW-0132">Cell division</keyword>
<dbReference type="InterPro" id="IPR044068">
    <property type="entry name" value="CB"/>
</dbReference>
<dbReference type="GO" id="GO:0005737">
    <property type="term" value="C:cytoplasm"/>
    <property type="evidence" value="ECO:0007669"/>
    <property type="project" value="UniProtKB-SubCell"/>
</dbReference>
<keyword evidence="8 10" id="KW-0233">DNA recombination</keyword>
<dbReference type="Pfam" id="PF02899">
    <property type="entry name" value="Phage_int_SAM_1"/>
    <property type="match status" value="1"/>
</dbReference>
<evidence type="ECO:0000256" key="1">
    <source>
        <dbReference type="ARBA" id="ARBA00004496"/>
    </source>
</evidence>
<proteinExistence type="inferred from homology"/>
<dbReference type="Pfam" id="PF00589">
    <property type="entry name" value="Phage_integrase"/>
    <property type="match status" value="1"/>
</dbReference>
<evidence type="ECO:0000256" key="10">
    <source>
        <dbReference type="HAMAP-Rule" id="MF_01808"/>
    </source>
</evidence>
<feature type="domain" description="Tyr recombinase" evidence="12">
    <location>
        <begin position="121"/>
        <end position="298"/>
    </location>
</feature>
<dbReference type="InterPro" id="IPR013762">
    <property type="entry name" value="Integrase-like_cat_sf"/>
</dbReference>
<comment type="caution">
    <text evidence="14">The sequence shown here is derived from an EMBL/GenBank/DDBJ whole genome shotgun (WGS) entry which is preliminary data.</text>
</comment>
<feature type="active site" evidence="10">
    <location>
        <position position="185"/>
    </location>
</feature>
<organism evidence="14 15">
    <name type="scientific">Candidatus Ghiorseimicrobium undicola</name>
    <dbReference type="NCBI Taxonomy" id="1974746"/>
    <lineage>
        <taxon>Bacteria</taxon>
        <taxon>Pseudomonadati</taxon>
        <taxon>Candidatus Omnitrophota</taxon>
        <taxon>Candidatus Ghiorseimicrobium</taxon>
    </lineage>
</organism>
<evidence type="ECO:0000256" key="7">
    <source>
        <dbReference type="ARBA" id="ARBA00023125"/>
    </source>
</evidence>
<dbReference type="HAMAP" id="MF_01808">
    <property type="entry name" value="Recomb_XerC_XerD"/>
    <property type="match status" value="1"/>
</dbReference>